<evidence type="ECO:0000313" key="3">
    <source>
        <dbReference type="Proteomes" id="UP001168552"/>
    </source>
</evidence>
<dbReference type="PROSITE" id="PS51186">
    <property type="entry name" value="GNAT"/>
    <property type="match status" value="1"/>
</dbReference>
<organism evidence="2 3">
    <name type="scientific">Shiella aurantiaca</name>
    <dbReference type="NCBI Taxonomy" id="3058365"/>
    <lineage>
        <taxon>Bacteria</taxon>
        <taxon>Pseudomonadati</taxon>
        <taxon>Bacteroidota</taxon>
        <taxon>Cytophagia</taxon>
        <taxon>Cytophagales</taxon>
        <taxon>Shiellaceae</taxon>
        <taxon>Shiella</taxon>
    </lineage>
</organism>
<dbReference type="Proteomes" id="UP001168552">
    <property type="component" value="Unassembled WGS sequence"/>
</dbReference>
<accession>A0ABT8F178</accession>
<dbReference type="CDD" id="cd04301">
    <property type="entry name" value="NAT_SF"/>
    <property type="match status" value="1"/>
</dbReference>
<gene>
    <name evidence="2" type="ORF">QWY31_01725</name>
</gene>
<dbReference type="InterPro" id="IPR052564">
    <property type="entry name" value="N-acetyltrans/Recomb-assoc"/>
</dbReference>
<evidence type="ECO:0000259" key="1">
    <source>
        <dbReference type="PROSITE" id="PS51186"/>
    </source>
</evidence>
<keyword evidence="2" id="KW-0808">Transferase</keyword>
<dbReference type="InterPro" id="IPR000182">
    <property type="entry name" value="GNAT_dom"/>
</dbReference>
<dbReference type="EMBL" id="JAUHJS010000001">
    <property type="protein sequence ID" value="MDN4164197.1"/>
    <property type="molecule type" value="Genomic_DNA"/>
</dbReference>
<dbReference type="Gene3D" id="3.40.630.30">
    <property type="match status" value="1"/>
</dbReference>
<dbReference type="InterPro" id="IPR016181">
    <property type="entry name" value="Acyl_CoA_acyltransferase"/>
</dbReference>
<sequence length="156" mass="17511">MNPVEISLVQPNQLPELCQLVKEVFHTHIASLLSKKGIQSFEALFTPKQLLEKQKQGHMLWKLHHGPQLLGLIGLDKAHIRYLFIKSDHHSQGAGKQALAFVFRYLTAQEVKEVTVFSSPNSVGFYKKQGFVPIGPEEEKNGIRFTPMAKPLASAL</sequence>
<dbReference type="Pfam" id="PF13673">
    <property type="entry name" value="Acetyltransf_10"/>
    <property type="match status" value="1"/>
</dbReference>
<reference evidence="2" key="1">
    <citation type="submission" date="2023-06" db="EMBL/GenBank/DDBJ databases">
        <title>Cytophagales bacterium Strain LB-30, isolated from soil.</title>
        <authorList>
            <person name="Liu B."/>
        </authorList>
    </citation>
    <scope>NUCLEOTIDE SEQUENCE</scope>
    <source>
        <strain evidence="2">LB-30</strain>
    </source>
</reference>
<feature type="domain" description="N-acetyltransferase" evidence="1">
    <location>
        <begin position="4"/>
        <end position="153"/>
    </location>
</feature>
<dbReference type="PANTHER" id="PTHR43451:SF1">
    <property type="entry name" value="ACETYLTRANSFERASE"/>
    <property type="match status" value="1"/>
</dbReference>
<evidence type="ECO:0000313" key="2">
    <source>
        <dbReference type="EMBL" id="MDN4164197.1"/>
    </source>
</evidence>
<dbReference type="SUPFAM" id="SSF55729">
    <property type="entry name" value="Acyl-CoA N-acyltransferases (Nat)"/>
    <property type="match status" value="1"/>
</dbReference>
<dbReference type="GO" id="GO:0016746">
    <property type="term" value="F:acyltransferase activity"/>
    <property type="evidence" value="ECO:0007669"/>
    <property type="project" value="UniProtKB-KW"/>
</dbReference>
<dbReference type="RefSeq" id="WP_320002723.1">
    <property type="nucleotide sequence ID" value="NZ_JAUHJS010000001.1"/>
</dbReference>
<comment type="caution">
    <text evidence="2">The sequence shown here is derived from an EMBL/GenBank/DDBJ whole genome shotgun (WGS) entry which is preliminary data.</text>
</comment>
<name>A0ABT8F178_9BACT</name>
<keyword evidence="3" id="KW-1185">Reference proteome</keyword>
<dbReference type="PANTHER" id="PTHR43451">
    <property type="entry name" value="ACETYLTRANSFERASE (GNAT) FAMILY PROTEIN"/>
    <property type="match status" value="1"/>
</dbReference>
<dbReference type="EC" id="2.3.1.-" evidence="2"/>
<keyword evidence="2" id="KW-0012">Acyltransferase</keyword>
<proteinExistence type="predicted"/>
<protein>
    <submittedName>
        <fullName evidence="2">GNAT family N-acetyltransferase</fullName>
        <ecNumber evidence="2">2.3.1.-</ecNumber>
    </submittedName>
</protein>